<evidence type="ECO:0000313" key="3">
    <source>
        <dbReference type="Proteomes" id="UP000298588"/>
    </source>
</evidence>
<dbReference type="InterPro" id="IPR050266">
    <property type="entry name" value="AB_hydrolase_sf"/>
</dbReference>
<name>A0A4D7QMB3_9HYPH</name>
<dbReference type="PRINTS" id="PR00111">
    <property type="entry name" value="ABHYDROLASE"/>
</dbReference>
<dbReference type="GO" id="GO:0047372">
    <property type="term" value="F:monoacylglycerol lipase activity"/>
    <property type="evidence" value="ECO:0007669"/>
    <property type="project" value="TreeGrafter"/>
</dbReference>
<dbReference type="PRINTS" id="PR00412">
    <property type="entry name" value="EPOXHYDRLASE"/>
</dbReference>
<dbReference type="GO" id="GO:0016020">
    <property type="term" value="C:membrane"/>
    <property type="evidence" value="ECO:0007669"/>
    <property type="project" value="TreeGrafter"/>
</dbReference>
<dbReference type="PANTHER" id="PTHR43798:SF33">
    <property type="entry name" value="HYDROLASE, PUTATIVE (AFU_ORTHOLOGUE AFUA_2G14860)-RELATED"/>
    <property type="match status" value="1"/>
</dbReference>
<dbReference type="PANTHER" id="PTHR43798">
    <property type="entry name" value="MONOACYLGLYCEROL LIPASE"/>
    <property type="match status" value="1"/>
</dbReference>
<keyword evidence="3" id="KW-1185">Reference proteome</keyword>
<organism evidence="2 3">
    <name type="scientific">Phreatobacter aquaticus</name>
    <dbReference type="NCBI Taxonomy" id="2570229"/>
    <lineage>
        <taxon>Bacteria</taxon>
        <taxon>Pseudomonadati</taxon>
        <taxon>Pseudomonadota</taxon>
        <taxon>Alphaproteobacteria</taxon>
        <taxon>Hyphomicrobiales</taxon>
        <taxon>Phreatobacteraceae</taxon>
        <taxon>Phreatobacter</taxon>
    </lineage>
</organism>
<protein>
    <submittedName>
        <fullName evidence="2">Alpha/beta hydrolase</fullName>
    </submittedName>
</protein>
<dbReference type="InterPro" id="IPR029058">
    <property type="entry name" value="AB_hydrolase_fold"/>
</dbReference>
<dbReference type="GO" id="GO:0046464">
    <property type="term" value="P:acylglycerol catabolic process"/>
    <property type="evidence" value="ECO:0007669"/>
    <property type="project" value="TreeGrafter"/>
</dbReference>
<gene>
    <name evidence="2" type="ORF">E8L99_22790</name>
</gene>
<reference evidence="2 3" key="1">
    <citation type="submission" date="2019-04" db="EMBL/GenBank/DDBJ databases">
        <title>Phreatobacter aquaticus sp. nov.</title>
        <authorList>
            <person name="Choi A."/>
            <person name="Baek K."/>
        </authorList>
    </citation>
    <scope>NUCLEOTIDE SEQUENCE [LARGE SCALE GENOMIC DNA]</scope>
    <source>
        <strain evidence="2 3">NMCR1094</strain>
    </source>
</reference>
<dbReference type="RefSeq" id="WP_137101712.1">
    <property type="nucleotide sequence ID" value="NZ_CP039865.1"/>
</dbReference>
<dbReference type="AlphaFoldDB" id="A0A4D7QMB3"/>
<dbReference type="InterPro" id="IPR000073">
    <property type="entry name" value="AB_hydrolase_1"/>
</dbReference>
<dbReference type="Gene3D" id="3.40.50.1820">
    <property type="entry name" value="alpha/beta hydrolase"/>
    <property type="match status" value="1"/>
</dbReference>
<dbReference type="OrthoDB" id="9815441at2"/>
<proteinExistence type="predicted"/>
<dbReference type="Pfam" id="PF00561">
    <property type="entry name" value="Abhydrolase_1"/>
    <property type="match status" value="1"/>
</dbReference>
<dbReference type="SUPFAM" id="SSF53474">
    <property type="entry name" value="alpha/beta-Hydrolases"/>
    <property type="match status" value="1"/>
</dbReference>
<keyword evidence="2" id="KW-0378">Hydrolase</keyword>
<feature type="domain" description="AB hydrolase-1" evidence="1">
    <location>
        <begin position="57"/>
        <end position="171"/>
    </location>
</feature>
<accession>A0A4D7QMB3</accession>
<dbReference type="InterPro" id="IPR000639">
    <property type="entry name" value="Epox_hydrolase-like"/>
</dbReference>
<dbReference type="KEGG" id="paqt:E8L99_22790"/>
<evidence type="ECO:0000313" key="2">
    <source>
        <dbReference type="EMBL" id="QCK88385.1"/>
    </source>
</evidence>
<dbReference type="EMBL" id="CP039865">
    <property type="protein sequence ID" value="QCK88385.1"/>
    <property type="molecule type" value="Genomic_DNA"/>
</dbReference>
<dbReference type="Proteomes" id="UP000298588">
    <property type="component" value="Chromosome"/>
</dbReference>
<sequence>MSSLLDPAMALLAVPLLAAWTGHRARAITQRFPPSGQFVATRAGRLHLIDQGQGDLPVLFLHGASGTLRVWEPAIGRHLAGLGRTILVDRPGHGFSERKAGRGAASLAHQAGAMIDALDALDIGRVVVVAHSWAGALGTRLALDYPDRVAGLMLIAPVTHPWPGGISWYYTAASLPVIGPLFSWTVALPAGELLMRRSIDGVFAPQSIGADYSHEAGIPLVLRPRQFMANAEDCVALNDQVAAQAPRYGEIACPVTVISGDSDGVVWTHLHSLGMARDVPQTRLIILDNVGHSPHHASPERLVAEIHDIKARAAG</sequence>
<evidence type="ECO:0000259" key="1">
    <source>
        <dbReference type="Pfam" id="PF00561"/>
    </source>
</evidence>